<evidence type="ECO:0000256" key="1">
    <source>
        <dbReference type="SAM" id="MobiDB-lite"/>
    </source>
</evidence>
<evidence type="ECO:0000313" key="3">
    <source>
        <dbReference type="Proteomes" id="UP000187209"/>
    </source>
</evidence>
<dbReference type="Gene3D" id="1.20.5.190">
    <property type="match status" value="2"/>
</dbReference>
<feature type="compositionally biased region" description="Polar residues" evidence="1">
    <location>
        <begin position="286"/>
        <end position="306"/>
    </location>
</feature>
<dbReference type="PROSITE" id="PS50096">
    <property type="entry name" value="IQ"/>
    <property type="match status" value="2"/>
</dbReference>
<dbReference type="SUPFAM" id="SSF48452">
    <property type="entry name" value="TPR-like"/>
    <property type="match status" value="1"/>
</dbReference>
<accession>A0A1R2D0U6</accession>
<reference evidence="2 3" key="1">
    <citation type="submission" date="2016-11" db="EMBL/GenBank/DDBJ databases">
        <title>The macronuclear genome of Stentor coeruleus: a giant cell with tiny introns.</title>
        <authorList>
            <person name="Slabodnick M."/>
            <person name="Ruby J.G."/>
            <person name="Reiff S.B."/>
            <person name="Swart E.C."/>
            <person name="Gosai S."/>
            <person name="Prabakaran S."/>
            <person name="Witkowska E."/>
            <person name="Larue G.E."/>
            <person name="Fisher S."/>
            <person name="Freeman R.M."/>
            <person name="Gunawardena J."/>
            <person name="Chu W."/>
            <person name="Stover N.A."/>
            <person name="Gregory B.D."/>
            <person name="Nowacki M."/>
            <person name="Derisi J."/>
            <person name="Roy S.W."/>
            <person name="Marshall W.F."/>
            <person name="Sood P."/>
        </authorList>
    </citation>
    <scope>NUCLEOTIDE SEQUENCE [LARGE SCALE GENOMIC DNA]</scope>
    <source>
        <strain evidence="2">WM001</strain>
    </source>
</reference>
<dbReference type="Gene3D" id="1.25.40.10">
    <property type="entry name" value="Tetratricopeptide repeat domain"/>
    <property type="match status" value="1"/>
</dbReference>
<feature type="region of interest" description="Disordered" evidence="1">
    <location>
        <begin position="280"/>
        <end position="306"/>
    </location>
</feature>
<dbReference type="SMART" id="SM00015">
    <property type="entry name" value="IQ"/>
    <property type="match status" value="2"/>
</dbReference>
<dbReference type="InterPro" id="IPR019734">
    <property type="entry name" value="TPR_rpt"/>
</dbReference>
<protein>
    <submittedName>
        <fullName evidence="2">Uncharacterized protein</fullName>
    </submittedName>
</protein>
<organism evidence="2 3">
    <name type="scientific">Stentor coeruleus</name>
    <dbReference type="NCBI Taxonomy" id="5963"/>
    <lineage>
        <taxon>Eukaryota</taxon>
        <taxon>Sar</taxon>
        <taxon>Alveolata</taxon>
        <taxon>Ciliophora</taxon>
        <taxon>Postciliodesmatophora</taxon>
        <taxon>Heterotrichea</taxon>
        <taxon>Heterotrichida</taxon>
        <taxon>Stentoridae</taxon>
        <taxon>Stentor</taxon>
    </lineage>
</organism>
<keyword evidence="3" id="KW-1185">Reference proteome</keyword>
<dbReference type="SUPFAM" id="SSF52540">
    <property type="entry name" value="P-loop containing nucleoside triphosphate hydrolases"/>
    <property type="match status" value="1"/>
</dbReference>
<dbReference type="Pfam" id="PF00612">
    <property type="entry name" value="IQ"/>
    <property type="match status" value="2"/>
</dbReference>
<dbReference type="InterPro" id="IPR011990">
    <property type="entry name" value="TPR-like_helical_dom_sf"/>
</dbReference>
<proteinExistence type="predicted"/>
<name>A0A1R2D0U6_9CILI</name>
<dbReference type="SMART" id="SM00028">
    <property type="entry name" value="TPR"/>
    <property type="match status" value="3"/>
</dbReference>
<evidence type="ECO:0000313" key="2">
    <source>
        <dbReference type="EMBL" id="OMJ94840.1"/>
    </source>
</evidence>
<sequence length="453" mass="52095">MLSLTYSNFSALYKELGRTKDSINCLTKVIDIEKTLSGNKFNTINAYLNLCAIYSAAKDHESAVKNGLTALILLQKESPLPDNYISTLVIAYHNVGVEYEYMKKIDDAVDCYKKGWDLARGRLGLNNPLTISIKNSFIATSGSQLSKLPDFTYRSGLQNALKRSDGFGNTVNTGSTSSSGVHETFHAMTPRSVGWSKRGSFPSSRRISAKKNRIDLAIQRANERHAALRIQAWWKGIIQRRKYIDMKLRYDVKKAAIKAKIAYNEFKYLKDELSRNQVPTAKKSTRTYSKNSALNPLNSTKDPTSRNQAIRKSLDINIESSLENTLKRKDHSLDKTWNKPLPLDALTSRTLHNDRHVNIKSTNNQIHNLKSRVKNRLPISLQQVNKKFLNELIKIQAFSRMVGIRTWYLRMKKATLIIQKHYRRYGCRKLYKEIVQAIVRIQREYKKYRLRNL</sequence>
<dbReference type="OrthoDB" id="6108017at2759"/>
<comment type="caution">
    <text evidence="2">The sequence shown here is derived from an EMBL/GenBank/DDBJ whole genome shotgun (WGS) entry which is preliminary data.</text>
</comment>
<dbReference type="AlphaFoldDB" id="A0A1R2D0U6"/>
<gene>
    <name evidence="2" type="ORF">SteCoe_1862</name>
</gene>
<dbReference type="EMBL" id="MPUH01000020">
    <property type="protein sequence ID" value="OMJ94840.1"/>
    <property type="molecule type" value="Genomic_DNA"/>
</dbReference>
<dbReference type="InterPro" id="IPR000048">
    <property type="entry name" value="IQ_motif_EF-hand-BS"/>
</dbReference>
<dbReference type="Pfam" id="PF13181">
    <property type="entry name" value="TPR_8"/>
    <property type="match status" value="2"/>
</dbReference>
<dbReference type="Proteomes" id="UP000187209">
    <property type="component" value="Unassembled WGS sequence"/>
</dbReference>
<dbReference type="InterPro" id="IPR027417">
    <property type="entry name" value="P-loop_NTPase"/>
</dbReference>